<evidence type="ECO:0000313" key="5">
    <source>
        <dbReference type="Proteomes" id="UP000255101"/>
    </source>
</evidence>
<keyword evidence="2" id="KW-0560">Oxidoreductase</keyword>
<evidence type="ECO:0000313" key="2">
    <source>
        <dbReference type="EMBL" id="KXI11865.1"/>
    </source>
</evidence>
<accession>A0A135YR23</accession>
<feature type="domain" description="Carboxymuconolactone decarboxylase-like" evidence="1">
    <location>
        <begin position="28"/>
        <end position="97"/>
    </location>
</feature>
<name>A0A135YR23_9FIRM</name>
<protein>
    <submittedName>
        <fullName evidence="2">Alkylhydroperoxidase AhpD family core domain protein</fullName>
    </submittedName>
    <submittedName>
        <fullName evidence="3">Alkylhydroperoxidase/carboxymuconolactone decarboxylase family protein</fullName>
    </submittedName>
</protein>
<evidence type="ECO:0000313" key="4">
    <source>
        <dbReference type="Proteomes" id="UP000070326"/>
    </source>
</evidence>
<dbReference type="EMBL" id="LSQZ01000062">
    <property type="protein sequence ID" value="KXI11865.1"/>
    <property type="molecule type" value="Genomic_DNA"/>
</dbReference>
<dbReference type="Gene3D" id="1.20.1290.10">
    <property type="entry name" value="AhpD-like"/>
    <property type="match status" value="1"/>
</dbReference>
<keyword evidence="2" id="KW-0575">Peroxidase</keyword>
<dbReference type="Proteomes" id="UP000070326">
    <property type="component" value="Unassembled WGS sequence"/>
</dbReference>
<dbReference type="NCBIfam" id="TIGR00778">
    <property type="entry name" value="ahpD_dom"/>
    <property type="match status" value="1"/>
</dbReference>
<dbReference type="InterPro" id="IPR029032">
    <property type="entry name" value="AhpD-like"/>
</dbReference>
<evidence type="ECO:0000259" key="1">
    <source>
        <dbReference type="Pfam" id="PF02627"/>
    </source>
</evidence>
<evidence type="ECO:0000313" key="3">
    <source>
        <dbReference type="EMBL" id="SUB62018.1"/>
    </source>
</evidence>
<dbReference type="PANTHER" id="PTHR33930:SF2">
    <property type="entry name" value="BLR3452 PROTEIN"/>
    <property type="match status" value="1"/>
</dbReference>
<dbReference type="Proteomes" id="UP000255101">
    <property type="component" value="Unassembled WGS sequence"/>
</dbReference>
<reference evidence="3 5" key="2">
    <citation type="submission" date="2018-06" db="EMBL/GenBank/DDBJ databases">
        <authorList>
            <consortium name="Pathogen Informatics"/>
            <person name="Doyle S."/>
        </authorList>
    </citation>
    <scope>NUCLEOTIDE SEQUENCE [LARGE SCALE GENOMIC DNA]</scope>
    <source>
        <strain evidence="3 5">NCTC11460</strain>
    </source>
</reference>
<dbReference type="EMBL" id="UGTB01000004">
    <property type="protein sequence ID" value="SUB62018.1"/>
    <property type="molecule type" value="Genomic_DNA"/>
</dbReference>
<dbReference type="Pfam" id="PF02627">
    <property type="entry name" value="CMD"/>
    <property type="match status" value="1"/>
</dbReference>
<sequence length="113" mass="12301">MDFYFEKEDLAKFGAGIIGEDSGELWDKFIEYYGNVFDEGALTAREKSLIALAVAHTVQCPYCIDAYTNATLGHGCDQDQIMEAIHVAAAIKAGATLAFGVQSKNISNKLTMK</sequence>
<dbReference type="eggNOG" id="COG0599">
    <property type="taxonomic scope" value="Bacteria"/>
</dbReference>
<gene>
    <name evidence="2" type="ORF">HMPREF3195_01189</name>
    <name evidence="3" type="ORF">NCTC11460_02014</name>
</gene>
<dbReference type="AlphaFoldDB" id="A0A135YR23"/>
<dbReference type="InterPro" id="IPR003779">
    <property type="entry name" value="CMD-like"/>
</dbReference>
<dbReference type="NCBIfam" id="TIGR04169">
    <property type="entry name" value="perox_w_seleSAM"/>
    <property type="match status" value="1"/>
</dbReference>
<dbReference type="SUPFAM" id="SSF69118">
    <property type="entry name" value="AhpD-like"/>
    <property type="match status" value="1"/>
</dbReference>
<proteinExistence type="predicted"/>
<organism evidence="2 4">
    <name type="scientific">Peptostreptococcus anaerobius</name>
    <dbReference type="NCBI Taxonomy" id="1261"/>
    <lineage>
        <taxon>Bacteria</taxon>
        <taxon>Bacillati</taxon>
        <taxon>Bacillota</taxon>
        <taxon>Clostridia</taxon>
        <taxon>Peptostreptococcales</taxon>
        <taxon>Peptostreptococcaceae</taxon>
        <taxon>Peptostreptococcus</taxon>
    </lineage>
</organism>
<dbReference type="InterPro" id="IPR004675">
    <property type="entry name" value="AhpD_core"/>
</dbReference>
<dbReference type="GeneID" id="79842070"/>
<dbReference type="PATRIC" id="fig|1261.3.peg.1062"/>
<dbReference type="InterPro" id="IPR026445">
    <property type="entry name" value="AlkhydPrxdase/COmuclacdeCOase"/>
</dbReference>
<dbReference type="PANTHER" id="PTHR33930">
    <property type="entry name" value="ALKYL HYDROPEROXIDE REDUCTASE AHPD"/>
    <property type="match status" value="1"/>
</dbReference>
<reference evidence="2 4" key="1">
    <citation type="submission" date="2016-02" db="EMBL/GenBank/DDBJ databases">
        <authorList>
            <person name="Wen L."/>
            <person name="He K."/>
            <person name="Yang H."/>
        </authorList>
    </citation>
    <scope>NUCLEOTIDE SEQUENCE [LARGE SCALE GENOMIC DNA]</scope>
    <source>
        <strain evidence="2 4">MJR8628A</strain>
    </source>
</reference>
<dbReference type="RefSeq" id="WP_002842954.1">
    <property type="nucleotide sequence ID" value="NZ_CAMPYD010000018.1"/>
</dbReference>
<dbReference type="GO" id="GO:0051920">
    <property type="term" value="F:peroxiredoxin activity"/>
    <property type="evidence" value="ECO:0007669"/>
    <property type="project" value="InterPro"/>
</dbReference>
<dbReference type="STRING" id="1261.HMPREF3195_01189"/>